<dbReference type="Proteomes" id="UP000030706">
    <property type="component" value="Unassembled WGS sequence"/>
</dbReference>
<keyword evidence="3" id="KW-1185">Reference proteome</keyword>
<dbReference type="GeneID" id="40741073"/>
<protein>
    <submittedName>
        <fullName evidence="2">Uncharacterized protein</fullName>
    </submittedName>
</protein>
<evidence type="ECO:0000313" key="2">
    <source>
        <dbReference type="EMBL" id="KEQ79935.1"/>
    </source>
</evidence>
<name>A0A074X336_AURPU</name>
<dbReference type="EMBL" id="KL585002">
    <property type="protein sequence ID" value="KEQ79935.1"/>
    <property type="molecule type" value="Genomic_DNA"/>
</dbReference>
<organism evidence="2 3">
    <name type="scientific">Aureobasidium pullulans EXF-150</name>
    <dbReference type="NCBI Taxonomy" id="1043002"/>
    <lineage>
        <taxon>Eukaryota</taxon>
        <taxon>Fungi</taxon>
        <taxon>Dikarya</taxon>
        <taxon>Ascomycota</taxon>
        <taxon>Pezizomycotina</taxon>
        <taxon>Dothideomycetes</taxon>
        <taxon>Dothideomycetidae</taxon>
        <taxon>Dothideales</taxon>
        <taxon>Saccotheciaceae</taxon>
        <taxon>Aureobasidium</taxon>
    </lineage>
</organism>
<dbReference type="AlphaFoldDB" id="A0A074X336"/>
<feature type="transmembrane region" description="Helical" evidence="1">
    <location>
        <begin position="112"/>
        <end position="130"/>
    </location>
</feature>
<keyword evidence="1" id="KW-0812">Transmembrane</keyword>
<gene>
    <name evidence="2" type="ORF">M438DRAFT_123942</name>
</gene>
<proteinExistence type="predicted"/>
<sequence>MYKRFNKGRVSVVRGRHSRRHCYHLFHLFSFSFSKVHRHLLSSEALMAYSLPVRRANKKKTKPKMKPGREGYLGYADGEVFQKILGMIGLNFHMPVFLESLGGSCFYIPKNFISPIIIIFMIILSSVYTLQGSLLQIFALQVSPLTCPLSKCFSLQNVFPNSTISCDPWSSLTRLTEWNRFQSRTILPLGGNAWAWKEAESSKGPRVLSEGFTLAWCGCTFPWLFGPP</sequence>
<evidence type="ECO:0000313" key="3">
    <source>
        <dbReference type="Proteomes" id="UP000030706"/>
    </source>
</evidence>
<keyword evidence="1" id="KW-0472">Membrane</keyword>
<keyword evidence="1" id="KW-1133">Transmembrane helix</keyword>
<reference evidence="2 3" key="1">
    <citation type="journal article" date="2014" name="BMC Genomics">
        <title>Genome sequencing of four Aureobasidium pullulans varieties: biotechnological potential, stress tolerance, and description of new species.</title>
        <authorList>
            <person name="Gostin Ar C."/>
            <person name="Ohm R.A."/>
            <person name="Kogej T."/>
            <person name="Sonjak S."/>
            <person name="Turk M."/>
            <person name="Zajc J."/>
            <person name="Zalar P."/>
            <person name="Grube M."/>
            <person name="Sun H."/>
            <person name="Han J."/>
            <person name="Sharma A."/>
            <person name="Chiniquy J."/>
            <person name="Ngan C.Y."/>
            <person name="Lipzen A."/>
            <person name="Barry K."/>
            <person name="Grigoriev I.V."/>
            <person name="Gunde-Cimerman N."/>
        </authorList>
    </citation>
    <scope>NUCLEOTIDE SEQUENCE [LARGE SCALE GENOMIC DNA]</scope>
    <source>
        <strain evidence="2 3">EXF-150</strain>
    </source>
</reference>
<dbReference type="RefSeq" id="XP_029756122.1">
    <property type="nucleotide sequence ID" value="XM_029898767.1"/>
</dbReference>
<evidence type="ECO:0000256" key="1">
    <source>
        <dbReference type="SAM" id="Phobius"/>
    </source>
</evidence>
<accession>A0A074X336</accession>
<dbReference type="HOGENOM" id="CLU_1214530_0_0_1"/>